<dbReference type="PATRIC" id="fig|1365257.3.peg.1433"/>
<evidence type="ECO:0000313" key="6">
    <source>
        <dbReference type="Proteomes" id="UP000076661"/>
    </source>
</evidence>
<evidence type="ECO:0000313" key="5">
    <source>
        <dbReference type="EMBL" id="KZN68491.1"/>
    </source>
</evidence>
<keyword evidence="3" id="KW-0808">Transferase</keyword>
<protein>
    <recommendedName>
        <fullName evidence="4">Glycosyltransferase 2-like domain-containing protein</fullName>
    </recommendedName>
</protein>
<proteinExistence type="inferred from homology"/>
<dbReference type="PANTHER" id="PTHR43179">
    <property type="entry name" value="RHAMNOSYLTRANSFERASE WBBL"/>
    <property type="match status" value="1"/>
</dbReference>
<evidence type="ECO:0000256" key="2">
    <source>
        <dbReference type="ARBA" id="ARBA00022676"/>
    </source>
</evidence>
<organism evidence="5 6">
    <name type="scientific">Pseudoalteromonas luteoviolacea S4060-1</name>
    <dbReference type="NCBI Taxonomy" id="1365257"/>
    <lineage>
        <taxon>Bacteria</taxon>
        <taxon>Pseudomonadati</taxon>
        <taxon>Pseudomonadota</taxon>
        <taxon>Gammaproteobacteria</taxon>
        <taxon>Alteromonadales</taxon>
        <taxon>Pseudoalteromonadaceae</taxon>
        <taxon>Pseudoalteromonas</taxon>
    </lineage>
</organism>
<sequence length="280" mass="32808">MSNIIFVFTNFNNSDFTEKALKSIQSSDACDEPVIVVDNGSKEIEVNKLKELEKQFSNLTVIYNRENLGYFAGLNAGIKEARELPSYTPKTVLVVGNNDLLFDKAFKQQIFADETLLERYPVISPNIRMLDGTQQNPHVIEKISKVREFIYDIYHTHYLFAGMIVKLAQLTHSFTDRKDEEQFDVEQEIYQGYGACYLLTAKYFELFDGLPTDTFLMYEEFFLAKQLRSKGFQFYYRPTIKIQHYCHASTGLIPGKLKWQYSKKAHKEYRKYVKVWSKEY</sequence>
<evidence type="ECO:0000256" key="1">
    <source>
        <dbReference type="ARBA" id="ARBA00006739"/>
    </source>
</evidence>
<dbReference type="Proteomes" id="UP000076661">
    <property type="component" value="Unassembled WGS sequence"/>
</dbReference>
<accession>A0A167NMC0</accession>
<dbReference type="InterPro" id="IPR029044">
    <property type="entry name" value="Nucleotide-diphossugar_trans"/>
</dbReference>
<comment type="caution">
    <text evidence="5">The sequence shown here is derived from an EMBL/GenBank/DDBJ whole genome shotgun (WGS) entry which is preliminary data.</text>
</comment>
<feature type="domain" description="Glycosyltransferase 2-like" evidence="4">
    <location>
        <begin position="8"/>
        <end position="83"/>
    </location>
</feature>
<dbReference type="RefSeq" id="WP_063374419.1">
    <property type="nucleotide sequence ID" value="NZ_AUXX01000009.1"/>
</dbReference>
<evidence type="ECO:0000256" key="3">
    <source>
        <dbReference type="ARBA" id="ARBA00022679"/>
    </source>
</evidence>
<dbReference type="InterPro" id="IPR001173">
    <property type="entry name" value="Glyco_trans_2-like"/>
</dbReference>
<evidence type="ECO:0000259" key="4">
    <source>
        <dbReference type="Pfam" id="PF00535"/>
    </source>
</evidence>
<dbReference type="GO" id="GO:0016757">
    <property type="term" value="F:glycosyltransferase activity"/>
    <property type="evidence" value="ECO:0007669"/>
    <property type="project" value="UniProtKB-KW"/>
</dbReference>
<dbReference type="EMBL" id="AUXX01000009">
    <property type="protein sequence ID" value="KZN68491.1"/>
    <property type="molecule type" value="Genomic_DNA"/>
</dbReference>
<dbReference type="AlphaFoldDB" id="A0A167NMC0"/>
<keyword evidence="2" id="KW-0328">Glycosyltransferase</keyword>
<gene>
    <name evidence="5" type="ORF">N478_15110</name>
</gene>
<dbReference type="SUPFAM" id="SSF53448">
    <property type="entry name" value="Nucleotide-diphospho-sugar transferases"/>
    <property type="match status" value="1"/>
</dbReference>
<reference evidence="5 6" key="1">
    <citation type="submission" date="2013-07" db="EMBL/GenBank/DDBJ databases">
        <title>Comparative Genomic and Metabolomic Analysis of Twelve Strains of Pseudoalteromonas luteoviolacea.</title>
        <authorList>
            <person name="Vynne N.G."/>
            <person name="Mansson M."/>
            <person name="Gram L."/>
        </authorList>
    </citation>
    <scope>NUCLEOTIDE SEQUENCE [LARGE SCALE GENOMIC DNA]</scope>
    <source>
        <strain evidence="5 6">S4060-1</strain>
    </source>
</reference>
<comment type="similarity">
    <text evidence="1">Belongs to the glycosyltransferase 2 family.</text>
</comment>
<dbReference type="Pfam" id="PF00535">
    <property type="entry name" value="Glycos_transf_2"/>
    <property type="match status" value="1"/>
</dbReference>
<dbReference type="Gene3D" id="3.90.550.10">
    <property type="entry name" value="Spore Coat Polysaccharide Biosynthesis Protein SpsA, Chain A"/>
    <property type="match status" value="1"/>
</dbReference>
<name>A0A167NMC0_9GAMM</name>
<dbReference type="PANTHER" id="PTHR43179:SF12">
    <property type="entry name" value="GALACTOFURANOSYLTRANSFERASE GLFT2"/>
    <property type="match status" value="1"/>
</dbReference>